<dbReference type="OrthoDB" id="1304908at2759"/>
<accession>A0A9J5WQA5</accession>
<evidence type="ECO:0000259" key="1">
    <source>
        <dbReference type="Pfam" id="PF07734"/>
    </source>
</evidence>
<dbReference type="Proteomes" id="UP000824120">
    <property type="component" value="Chromosome 11"/>
</dbReference>
<proteinExistence type="predicted"/>
<evidence type="ECO:0000313" key="3">
    <source>
        <dbReference type="Proteomes" id="UP000824120"/>
    </source>
</evidence>
<protein>
    <recommendedName>
        <fullName evidence="1">F-box associated beta-propeller type 1 domain-containing protein</fullName>
    </recommendedName>
</protein>
<gene>
    <name evidence="2" type="ORF">H5410_057334</name>
</gene>
<organism evidence="2 3">
    <name type="scientific">Solanum commersonii</name>
    <name type="common">Commerson's wild potato</name>
    <name type="synonym">Commerson's nightshade</name>
    <dbReference type="NCBI Taxonomy" id="4109"/>
    <lineage>
        <taxon>Eukaryota</taxon>
        <taxon>Viridiplantae</taxon>
        <taxon>Streptophyta</taxon>
        <taxon>Embryophyta</taxon>
        <taxon>Tracheophyta</taxon>
        <taxon>Spermatophyta</taxon>
        <taxon>Magnoliopsida</taxon>
        <taxon>eudicotyledons</taxon>
        <taxon>Gunneridae</taxon>
        <taxon>Pentapetalae</taxon>
        <taxon>asterids</taxon>
        <taxon>lamiids</taxon>
        <taxon>Solanales</taxon>
        <taxon>Solanaceae</taxon>
        <taxon>Solanoideae</taxon>
        <taxon>Solaneae</taxon>
        <taxon>Solanum</taxon>
    </lineage>
</organism>
<evidence type="ECO:0000313" key="2">
    <source>
        <dbReference type="EMBL" id="KAG5577200.1"/>
    </source>
</evidence>
<feature type="domain" description="F-box associated beta-propeller type 1" evidence="1">
    <location>
        <begin position="5"/>
        <end position="87"/>
    </location>
</feature>
<sequence length="90" mass="10742">MTIKDSWRILKPKESFPFYTDVRNIFGTAYLNGTYYWLLRGGRRCDYTILLFDFGKEMFEEIEGPYCNFVYTSVLGLMLMDDYIAILNYN</sequence>
<reference evidence="2 3" key="1">
    <citation type="submission" date="2020-09" db="EMBL/GenBank/DDBJ databases">
        <title>De no assembly of potato wild relative species, Solanum commersonii.</title>
        <authorList>
            <person name="Cho K."/>
        </authorList>
    </citation>
    <scope>NUCLEOTIDE SEQUENCE [LARGE SCALE GENOMIC DNA]</scope>
    <source>
        <strain evidence="2">LZ3.2</strain>
        <tissue evidence="2">Leaf</tissue>
    </source>
</reference>
<dbReference type="EMBL" id="JACXVP010000011">
    <property type="protein sequence ID" value="KAG5577200.1"/>
    <property type="molecule type" value="Genomic_DNA"/>
</dbReference>
<dbReference type="InterPro" id="IPR006527">
    <property type="entry name" value="F-box-assoc_dom_typ1"/>
</dbReference>
<dbReference type="Pfam" id="PF07734">
    <property type="entry name" value="FBA_1"/>
    <property type="match status" value="1"/>
</dbReference>
<dbReference type="AlphaFoldDB" id="A0A9J5WQA5"/>
<name>A0A9J5WQA5_SOLCO</name>
<comment type="caution">
    <text evidence="2">The sequence shown here is derived from an EMBL/GenBank/DDBJ whole genome shotgun (WGS) entry which is preliminary data.</text>
</comment>
<keyword evidence="3" id="KW-1185">Reference proteome</keyword>